<dbReference type="OrthoDB" id="9784740at2"/>
<accession>A0A1M6F7T3</accession>
<keyword evidence="2" id="KW-1185">Reference proteome</keyword>
<dbReference type="Gene3D" id="1.25.10.90">
    <property type="match status" value="1"/>
</dbReference>
<proteinExistence type="predicted"/>
<dbReference type="Pfam" id="PF08713">
    <property type="entry name" value="DNA_alkylation"/>
    <property type="match status" value="1"/>
</dbReference>
<dbReference type="AlphaFoldDB" id="A0A1M6F7T3"/>
<dbReference type="SUPFAM" id="SSF48371">
    <property type="entry name" value="ARM repeat"/>
    <property type="match status" value="1"/>
</dbReference>
<dbReference type="PANTHER" id="PTHR34070">
    <property type="entry name" value="ARMADILLO-TYPE FOLD"/>
    <property type="match status" value="1"/>
</dbReference>
<gene>
    <name evidence="1" type="ORF">SAMN02745691_01072</name>
</gene>
<dbReference type="Proteomes" id="UP000184342">
    <property type="component" value="Unassembled WGS sequence"/>
</dbReference>
<dbReference type="RefSeq" id="WP_073993333.1">
    <property type="nucleotide sequence ID" value="NZ_FQYT01000009.1"/>
</dbReference>
<dbReference type="InterPro" id="IPR016024">
    <property type="entry name" value="ARM-type_fold"/>
</dbReference>
<evidence type="ECO:0000313" key="1">
    <source>
        <dbReference type="EMBL" id="SHI93767.1"/>
    </source>
</evidence>
<sequence>MNFICKKWTNDNYNVFLAFLLNKQDSQYRQFMEKLLPGVSNLIGIRMPVLHEAAKQIAKGDVLSFLSVARDTNYEEVLVQGLVIGRYKTDYQEFMVLFANHIDKINSWGACDSFCSGLKNFGNHKEDFFGEIPGFLKSENVWHIRIGLVMMIYYYLDDIYIEEVLRLCDHVSDENYYVKMAQAWLISSACTKYPSQTLMYLENSTGLDIWTYNKSLQKIRESRKVSDETKSRIRMLKKLNQREIS</sequence>
<dbReference type="EMBL" id="FQYT01000009">
    <property type="protein sequence ID" value="SHI93767.1"/>
    <property type="molecule type" value="Genomic_DNA"/>
</dbReference>
<reference evidence="1 2" key="1">
    <citation type="submission" date="2016-11" db="EMBL/GenBank/DDBJ databases">
        <authorList>
            <person name="Jaros S."/>
            <person name="Januszkiewicz K."/>
            <person name="Wedrychowicz H."/>
        </authorList>
    </citation>
    <scope>NUCLEOTIDE SEQUENCE [LARGE SCALE GENOMIC DNA]</scope>
    <source>
        <strain evidence="1 2">DSM 15970</strain>
    </source>
</reference>
<protein>
    <submittedName>
        <fullName evidence="1">3-methyladenine DNA glycosylase AlkD</fullName>
    </submittedName>
</protein>
<dbReference type="PANTHER" id="PTHR34070:SF1">
    <property type="entry name" value="DNA ALKYLATION REPAIR PROTEIN"/>
    <property type="match status" value="1"/>
</dbReference>
<dbReference type="STRING" id="1122934.SAMN02745691_01072"/>
<dbReference type="CDD" id="cd06561">
    <property type="entry name" value="AlkD_like"/>
    <property type="match status" value="1"/>
</dbReference>
<organism evidence="1 2">
    <name type="scientific">Parasporobacterium paucivorans DSM 15970</name>
    <dbReference type="NCBI Taxonomy" id="1122934"/>
    <lineage>
        <taxon>Bacteria</taxon>
        <taxon>Bacillati</taxon>
        <taxon>Bacillota</taxon>
        <taxon>Clostridia</taxon>
        <taxon>Lachnospirales</taxon>
        <taxon>Lachnospiraceae</taxon>
        <taxon>Parasporobacterium</taxon>
    </lineage>
</organism>
<dbReference type="InterPro" id="IPR014825">
    <property type="entry name" value="DNA_alkylation"/>
</dbReference>
<name>A0A1M6F7T3_9FIRM</name>
<evidence type="ECO:0000313" key="2">
    <source>
        <dbReference type="Proteomes" id="UP000184342"/>
    </source>
</evidence>